<sequence length="215" mass="24268">MRNHHAQHNGSLAADEGRRRTRFVPTHEEREVLRLKAVPNRIQLPRHNLSSPQSPPHSTFLAMSSRGRMAARRRRREVASCVDEDSRTLPASARARGPIRPRTRQIVLNPTAHKGHTSWQVADAVWTRRRDALATDRPVTARRCRSLMPVILFQYLVVFSFRQCAAAGALPHASTPASSLLLRFGSGKSHFSCRSTDFENPFFAGLVLRLFGYLT</sequence>
<evidence type="ECO:0000313" key="2">
    <source>
        <dbReference type="EMBL" id="KAF2174912.1"/>
    </source>
</evidence>
<accession>A0A6A6D9G2</accession>
<feature type="region of interest" description="Disordered" evidence="1">
    <location>
        <begin position="1"/>
        <end position="22"/>
    </location>
</feature>
<name>A0A6A6D9G2_9PEZI</name>
<organism evidence="2 3">
    <name type="scientific">Zopfia rhizophila CBS 207.26</name>
    <dbReference type="NCBI Taxonomy" id="1314779"/>
    <lineage>
        <taxon>Eukaryota</taxon>
        <taxon>Fungi</taxon>
        <taxon>Dikarya</taxon>
        <taxon>Ascomycota</taxon>
        <taxon>Pezizomycotina</taxon>
        <taxon>Dothideomycetes</taxon>
        <taxon>Dothideomycetes incertae sedis</taxon>
        <taxon>Zopfiaceae</taxon>
        <taxon>Zopfia</taxon>
    </lineage>
</organism>
<keyword evidence="3" id="KW-1185">Reference proteome</keyword>
<evidence type="ECO:0000256" key="1">
    <source>
        <dbReference type="SAM" id="MobiDB-lite"/>
    </source>
</evidence>
<protein>
    <submittedName>
        <fullName evidence="2">Uncharacterized protein</fullName>
    </submittedName>
</protein>
<dbReference type="AlphaFoldDB" id="A0A6A6D9G2"/>
<dbReference type="Proteomes" id="UP000800200">
    <property type="component" value="Unassembled WGS sequence"/>
</dbReference>
<proteinExistence type="predicted"/>
<reference evidence="2" key="1">
    <citation type="journal article" date="2020" name="Stud. Mycol.">
        <title>101 Dothideomycetes genomes: a test case for predicting lifestyles and emergence of pathogens.</title>
        <authorList>
            <person name="Haridas S."/>
            <person name="Albert R."/>
            <person name="Binder M."/>
            <person name="Bloem J."/>
            <person name="Labutti K."/>
            <person name="Salamov A."/>
            <person name="Andreopoulos B."/>
            <person name="Baker S."/>
            <person name="Barry K."/>
            <person name="Bills G."/>
            <person name="Bluhm B."/>
            <person name="Cannon C."/>
            <person name="Castanera R."/>
            <person name="Culley D."/>
            <person name="Daum C."/>
            <person name="Ezra D."/>
            <person name="Gonzalez J."/>
            <person name="Henrissat B."/>
            <person name="Kuo A."/>
            <person name="Liang C."/>
            <person name="Lipzen A."/>
            <person name="Lutzoni F."/>
            <person name="Magnuson J."/>
            <person name="Mondo S."/>
            <person name="Nolan M."/>
            <person name="Ohm R."/>
            <person name="Pangilinan J."/>
            <person name="Park H.-J."/>
            <person name="Ramirez L."/>
            <person name="Alfaro M."/>
            <person name="Sun H."/>
            <person name="Tritt A."/>
            <person name="Yoshinaga Y."/>
            <person name="Zwiers L.-H."/>
            <person name="Turgeon B."/>
            <person name="Goodwin S."/>
            <person name="Spatafora J."/>
            <person name="Crous P."/>
            <person name="Grigoriev I."/>
        </authorList>
    </citation>
    <scope>NUCLEOTIDE SEQUENCE</scope>
    <source>
        <strain evidence="2">CBS 207.26</strain>
    </source>
</reference>
<gene>
    <name evidence="2" type="ORF">K469DRAFT_97158</name>
</gene>
<evidence type="ECO:0000313" key="3">
    <source>
        <dbReference type="Proteomes" id="UP000800200"/>
    </source>
</evidence>
<dbReference type="EMBL" id="ML994761">
    <property type="protein sequence ID" value="KAF2174912.1"/>
    <property type="molecule type" value="Genomic_DNA"/>
</dbReference>